<feature type="non-terminal residue" evidence="1">
    <location>
        <position position="132"/>
    </location>
</feature>
<evidence type="ECO:0000313" key="2">
    <source>
        <dbReference type="Proteomes" id="UP000823612"/>
    </source>
</evidence>
<reference evidence="1" key="1">
    <citation type="submission" date="2020-10" db="EMBL/GenBank/DDBJ databases">
        <authorList>
            <person name="Gilroy R."/>
        </authorList>
    </citation>
    <scope>NUCLEOTIDE SEQUENCE</scope>
    <source>
        <strain evidence="1">2889</strain>
    </source>
</reference>
<dbReference type="AlphaFoldDB" id="A0A9D9DVI1"/>
<accession>A0A9D9DVI1</accession>
<dbReference type="EMBL" id="JADIMZ010000094">
    <property type="protein sequence ID" value="MBO8432880.1"/>
    <property type="molecule type" value="Genomic_DNA"/>
</dbReference>
<comment type="caution">
    <text evidence="1">The sequence shown here is derived from an EMBL/GenBank/DDBJ whole genome shotgun (WGS) entry which is preliminary data.</text>
</comment>
<organism evidence="1 2">
    <name type="scientific">Candidatus Pullibacteroides excrementavium</name>
    <dbReference type="NCBI Taxonomy" id="2840905"/>
    <lineage>
        <taxon>Bacteria</taxon>
        <taxon>Pseudomonadati</taxon>
        <taxon>Bacteroidota</taxon>
        <taxon>Bacteroidia</taxon>
        <taxon>Bacteroidales</taxon>
        <taxon>Candidatus Pullibacteroides</taxon>
    </lineage>
</organism>
<evidence type="ECO:0000313" key="1">
    <source>
        <dbReference type="EMBL" id="MBO8432880.1"/>
    </source>
</evidence>
<reference evidence="1" key="2">
    <citation type="journal article" date="2021" name="PeerJ">
        <title>Extensive microbial diversity within the chicken gut microbiome revealed by metagenomics and culture.</title>
        <authorList>
            <person name="Gilroy R."/>
            <person name="Ravi A."/>
            <person name="Getino M."/>
            <person name="Pursley I."/>
            <person name="Horton D.L."/>
            <person name="Alikhan N.F."/>
            <person name="Baker D."/>
            <person name="Gharbi K."/>
            <person name="Hall N."/>
            <person name="Watson M."/>
            <person name="Adriaenssens E.M."/>
            <person name="Foster-Nyarko E."/>
            <person name="Jarju S."/>
            <person name="Secka A."/>
            <person name="Antonio M."/>
            <person name="Oren A."/>
            <person name="Chaudhuri R.R."/>
            <person name="La Ragione R."/>
            <person name="Hildebrand F."/>
            <person name="Pallen M.J."/>
        </authorList>
    </citation>
    <scope>NUCLEOTIDE SEQUENCE</scope>
    <source>
        <strain evidence="1">2889</strain>
    </source>
</reference>
<protein>
    <submittedName>
        <fullName evidence="1">Uncharacterized protein</fullName>
    </submittedName>
</protein>
<name>A0A9D9DVI1_9BACT</name>
<sequence>MTVKSFHYYSRRLLRQCILENDKALLTDYELCLAELAAAQSMAMLNYMDSLRGKGFPKDLQHEDDLPLTLEIHGQTSESLARVFTKLIPLVDYGEAGETGFEFMAAASSFFCRLSAGACVAAPESGNEPDID</sequence>
<gene>
    <name evidence="1" type="ORF">IAB08_06270</name>
</gene>
<dbReference type="Proteomes" id="UP000823612">
    <property type="component" value="Unassembled WGS sequence"/>
</dbReference>
<proteinExistence type="predicted"/>